<dbReference type="AlphaFoldDB" id="A0A1X7KY60"/>
<dbReference type="STRING" id="1515439.SAMN06265784_104528"/>
<keyword evidence="2" id="KW-1185">Reference proteome</keyword>
<dbReference type="Proteomes" id="UP000193228">
    <property type="component" value="Unassembled WGS sequence"/>
</dbReference>
<name>A0A1X7KY60_9BURK</name>
<reference evidence="2" key="1">
    <citation type="submission" date="2017-04" db="EMBL/GenBank/DDBJ databases">
        <authorList>
            <person name="Varghese N."/>
            <person name="Submissions S."/>
        </authorList>
    </citation>
    <scope>NUCLEOTIDE SEQUENCE [LARGE SCALE GENOMIC DNA]</scope>
    <source>
        <strain evidence="2">LMG 29540</strain>
    </source>
</reference>
<accession>A0A1X7KY60</accession>
<proteinExistence type="predicted"/>
<dbReference type="EMBL" id="FXAT01000004">
    <property type="protein sequence ID" value="SMG46267.1"/>
    <property type="molecule type" value="Genomic_DNA"/>
</dbReference>
<protein>
    <submittedName>
        <fullName evidence="1">Uncharacterized protein</fullName>
    </submittedName>
</protein>
<organism evidence="1 2">
    <name type="scientific">Paraburkholderia susongensis</name>
    <dbReference type="NCBI Taxonomy" id="1515439"/>
    <lineage>
        <taxon>Bacteria</taxon>
        <taxon>Pseudomonadati</taxon>
        <taxon>Pseudomonadota</taxon>
        <taxon>Betaproteobacteria</taxon>
        <taxon>Burkholderiales</taxon>
        <taxon>Burkholderiaceae</taxon>
        <taxon>Paraburkholderia</taxon>
    </lineage>
</organism>
<gene>
    <name evidence="1" type="ORF">SAMN06265784_104528</name>
</gene>
<evidence type="ECO:0000313" key="2">
    <source>
        <dbReference type="Proteomes" id="UP000193228"/>
    </source>
</evidence>
<evidence type="ECO:0000313" key="1">
    <source>
        <dbReference type="EMBL" id="SMG46267.1"/>
    </source>
</evidence>
<sequence length="249" mass="25783">MLTAGSSTLDPALPVPALVGDRYLVNGAVVVSAVPAQVQVSYNGPNVQETDFAADGKTPVMTLLGTDYTVVPLSGAIGNSPTELFAGSALGVLTNTINGASLYNTQMSWQPGAAYAKVTRQVVGDTVLANDCSAPSTTGTNVTPCSTTVSTLEAFFPYASTVDNKTYNLSDGQIVTLAGTRAWVSNTALSAATTQYRVFYQANGQIDSATVIRNGTTLAITNTGNATPQNFYIFLNSAAVQTIKAAITF</sequence>